<evidence type="ECO:0000256" key="3">
    <source>
        <dbReference type="ARBA" id="ARBA00022448"/>
    </source>
</evidence>
<keyword evidence="9 12" id="KW-0406">Ion transport</keyword>
<dbReference type="OrthoDB" id="5867527at2759"/>
<sequence length="367" mass="42682">MDLLGSLKSYFTTKYVITDNLMCRLHHKASVGVLLAFSILVTGKQYVGDPIDCISKDSVPGNLLDTYCWIHKTFSVPTAWHGKLGDDVPYPGVAPHTEGDPKVYHGYYQWVCFVLMLQALFFYVPRYLWKTIEGRRIQSLTEQLSSPMQDKATLEKARGMVVDYLVTNRGFHGGYFFGFVFTEMLYFVNVVAQIFVMDKFLGGEFSTYGARVIEFTEWHWEARYDPMIKVFPRMTKCTFHMFGTSGDLQKHDAVCVLPINIINEKIYVFLWFWFIILSIITGLFLIYRMVTIVSSAVRFNIMYSRNRNVQSENLREIVEKIGTADWFIFYQISKNVEPGHMKEFVDHYAEELDVGIKSDRRKLMDQK</sequence>
<keyword evidence="6" id="KW-0303">Gap junction</keyword>
<dbReference type="AlphaFoldDB" id="A0A9D4PM60"/>
<evidence type="ECO:0000256" key="11">
    <source>
        <dbReference type="ARBA" id="ARBA00023303"/>
    </source>
</evidence>
<keyword evidence="8 12" id="KW-1133">Transmembrane helix</keyword>
<dbReference type="PANTHER" id="PTHR11893:SF41">
    <property type="entry name" value="INNEXIN INX2"/>
    <property type="match status" value="1"/>
</dbReference>
<organism evidence="13 14">
    <name type="scientific">Rhipicephalus sanguineus</name>
    <name type="common">Brown dog tick</name>
    <name type="synonym">Ixodes sanguineus</name>
    <dbReference type="NCBI Taxonomy" id="34632"/>
    <lineage>
        <taxon>Eukaryota</taxon>
        <taxon>Metazoa</taxon>
        <taxon>Ecdysozoa</taxon>
        <taxon>Arthropoda</taxon>
        <taxon>Chelicerata</taxon>
        <taxon>Arachnida</taxon>
        <taxon>Acari</taxon>
        <taxon>Parasitiformes</taxon>
        <taxon>Ixodida</taxon>
        <taxon>Ixodoidea</taxon>
        <taxon>Ixodidae</taxon>
        <taxon>Rhipicephalinae</taxon>
        <taxon>Rhipicephalus</taxon>
        <taxon>Rhipicephalus</taxon>
    </lineage>
</organism>
<keyword evidence="10 12" id="KW-0472">Membrane</keyword>
<comment type="caution">
    <text evidence="13">The sequence shown here is derived from an EMBL/GenBank/DDBJ whole genome shotgun (WGS) entry which is preliminary data.</text>
</comment>
<reference evidence="13" key="2">
    <citation type="submission" date="2021-09" db="EMBL/GenBank/DDBJ databases">
        <authorList>
            <person name="Jia N."/>
            <person name="Wang J."/>
            <person name="Shi W."/>
            <person name="Du L."/>
            <person name="Sun Y."/>
            <person name="Zhan W."/>
            <person name="Jiang J."/>
            <person name="Wang Q."/>
            <person name="Zhang B."/>
            <person name="Ji P."/>
            <person name="Sakyi L.B."/>
            <person name="Cui X."/>
            <person name="Yuan T."/>
            <person name="Jiang B."/>
            <person name="Yang W."/>
            <person name="Lam T.T.-Y."/>
            <person name="Chang Q."/>
            <person name="Ding S."/>
            <person name="Wang X."/>
            <person name="Zhu J."/>
            <person name="Ruan X."/>
            <person name="Zhao L."/>
            <person name="Wei J."/>
            <person name="Que T."/>
            <person name="Du C."/>
            <person name="Cheng J."/>
            <person name="Dai P."/>
            <person name="Han X."/>
            <person name="Huang E."/>
            <person name="Gao Y."/>
            <person name="Liu J."/>
            <person name="Shao H."/>
            <person name="Ye R."/>
            <person name="Li L."/>
            <person name="Wei W."/>
            <person name="Wang X."/>
            <person name="Wang C."/>
            <person name="Huo Q."/>
            <person name="Li W."/>
            <person name="Guo W."/>
            <person name="Chen H."/>
            <person name="Chen S."/>
            <person name="Zhou L."/>
            <person name="Zhou L."/>
            <person name="Ni X."/>
            <person name="Tian J."/>
            <person name="Zhou Y."/>
            <person name="Sheng Y."/>
            <person name="Liu T."/>
            <person name="Pan Y."/>
            <person name="Xia L."/>
            <person name="Li J."/>
            <person name="Zhao F."/>
            <person name="Cao W."/>
        </authorList>
    </citation>
    <scope>NUCLEOTIDE SEQUENCE</scope>
    <source>
        <strain evidence="13">Rsan-2018</strain>
        <tissue evidence="13">Larvae</tissue>
    </source>
</reference>
<dbReference type="InterPro" id="IPR000990">
    <property type="entry name" value="Innexin"/>
</dbReference>
<evidence type="ECO:0000256" key="6">
    <source>
        <dbReference type="ARBA" id="ARBA00022868"/>
    </source>
</evidence>
<evidence type="ECO:0000256" key="9">
    <source>
        <dbReference type="ARBA" id="ARBA00023065"/>
    </source>
</evidence>
<dbReference type="GO" id="GO:0005886">
    <property type="term" value="C:plasma membrane"/>
    <property type="evidence" value="ECO:0007669"/>
    <property type="project" value="UniProtKB-SubCell"/>
</dbReference>
<feature type="transmembrane region" description="Helical" evidence="12">
    <location>
        <begin position="175"/>
        <end position="196"/>
    </location>
</feature>
<evidence type="ECO:0000256" key="12">
    <source>
        <dbReference type="RuleBase" id="RU010713"/>
    </source>
</evidence>
<keyword evidence="14" id="KW-1185">Reference proteome</keyword>
<comment type="similarity">
    <text evidence="12">Belongs to the pannexin family.</text>
</comment>
<evidence type="ECO:0000256" key="1">
    <source>
        <dbReference type="ARBA" id="ARBA00004610"/>
    </source>
</evidence>
<dbReference type="VEuPathDB" id="VectorBase:RSAN_025837"/>
<keyword evidence="11 12" id="KW-0407">Ion channel</keyword>
<gene>
    <name evidence="12" type="primary">inx</name>
    <name evidence="13" type="ORF">HPB52_008800</name>
</gene>
<dbReference type="Pfam" id="PF00876">
    <property type="entry name" value="Innexin"/>
    <property type="match status" value="1"/>
</dbReference>
<dbReference type="OMA" id="WFIFYQI"/>
<feature type="transmembrane region" description="Helical" evidence="12">
    <location>
        <begin position="266"/>
        <end position="287"/>
    </location>
</feature>
<keyword evidence="3 12" id="KW-0813">Transport</keyword>
<name>A0A9D4PM60_RHISA</name>
<keyword evidence="5 12" id="KW-0812">Transmembrane</keyword>
<evidence type="ECO:0000313" key="13">
    <source>
        <dbReference type="EMBL" id="KAH7947244.1"/>
    </source>
</evidence>
<dbReference type="PANTHER" id="PTHR11893">
    <property type="entry name" value="INNEXIN"/>
    <property type="match status" value="1"/>
</dbReference>
<dbReference type="PROSITE" id="PS51013">
    <property type="entry name" value="PANNEXIN"/>
    <property type="match status" value="1"/>
</dbReference>
<feature type="transmembrane region" description="Helical" evidence="12">
    <location>
        <begin position="107"/>
        <end position="129"/>
    </location>
</feature>
<evidence type="ECO:0000256" key="2">
    <source>
        <dbReference type="ARBA" id="ARBA00004651"/>
    </source>
</evidence>
<comment type="function">
    <text evidence="12">Structural component of the gap junctions.</text>
</comment>
<evidence type="ECO:0000256" key="10">
    <source>
        <dbReference type="ARBA" id="ARBA00023136"/>
    </source>
</evidence>
<dbReference type="GO" id="GO:0005921">
    <property type="term" value="C:gap junction"/>
    <property type="evidence" value="ECO:0007669"/>
    <property type="project" value="UniProtKB-SubCell"/>
</dbReference>
<dbReference type="GO" id="GO:0005243">
    <property type="term" value="F:gap junction channel activity"/>
    <property type="evidence" value="ECO:0007669"/>
    <property type="project" value="TreeGrafter"/>
</dbReference>
<comment type="caution">
    <text evidence="12">Lacks conserved residue(s) required for the propagation of feature annotation.</text>
</comment>
<dbReference type="PRINTS" id="PR01262">
    <property type="entry name" value="INNEXIN"/>
</dbReference>
<accession>A0A9D4PM60</accession>
<evidence type="ECO:0000256" key="8">
    <source>
        <dbReference type="ARBA" id="ARBA00022989"/>
    </source>
</evidence>
<dbReference type="Proteomes" id="UP000821837">
    <property type="component" value="Chromosome 6"/>
</dbReference>
<protein>
    <recommendedName>
        <fullName evidence="12">Innexin</fullName>
    </recommendedName>
</protein>
<dbReference type="EMBL" id="JABSTV010001252">
    <property type="protein sequence ID" value="KAH7947244.1"/>
    <property type="molecule type" value="Genomic_DNA"/>
</dbReference>
<reference evidence="13" key="1">
    <citation type="journal article" date="2020" name="Cell">
        <title>Large-Scale Comparative Analyses of Tick Genomes Elucidate Their Genetic Diversity and Vector Capacities.</title>
        <authorList>
            <consortium name="Tick Genome and Microbiome Consortium (TIGMIC)"/>
            <person name="Jia N."/>
            <person name="Wang J."/>
            <person name="Shi W."/>
            <person name="Du L."/>
            <person name="Sun Y."/>
            <person name="Zhan W."/>
            <person name="Jiang J.F."/>
            <person name="Wang Q."/>
            <person name="Zhang B."/>
            <person name="Ji P."/>
            <person name="Bell-Sakyi L."/>
            <person name="Cui X.M."/>
            <person name="Yuan T.T."/>
            <person name="Jiang B.G."/>
            <person name="Yang W.F."/>
            <person name="Lam T.T."/>
            <person name="Chang Q.C."/>
            <person name="Ding S.J."/>
            <person name="Wang X.J."/>
            <person name="Zhu J.G."/>
            <person name="Ruan X.D."/>
            <person name="Zhao L."/>
            <person name="Wei J.T."/>
            <person name="Ye R.Z."/>
            <person name="Que T.C."/>
            <person name="Du C.H."/>
            <person name="Zhou Y.H."/>
            <person name="Cheng J.X."/>
            <person name="Dai P.F."/>
            <person name="Guo W.B."/>
            <person name="Han X.H."/>
            <person name="Huang E.J."/>
            <person name="Li L.F."/>
            <person name="Wei W."/>
            <person name="Gao Y.C."/>
            <person name="Liu J.Z."/>
            <person name="Shao H.Z."/>
            <person name="Wang X."/>
            <person name="Wang C.C."/>
            <person name="Yang T.C."/>
            <person name="Huo Q.B."/>
            <person name="Li W."/>
            <person name="Chen H.Y."/>
            <person name="Chen S.E."/>
            <person name="Zhou L.G."/>
            <person name="Ni X.B."/>
            <person name="Tian J.H."/>
            <person name="Sheng Y."/>
            <person name="Liu T."/>
            <person name="Pan Y.S."/>
            <person name="Xia L.Y."/>
            <person name="Li J."/>
            <person name="Zhao F."/>
            <person name="Cao W.C."/>
        </authorList>
    </citation>
    <scope>NUCLEOTIDE SEQUENCE</scope>
    <source>
        <strain evidence="13">Rsan-2018</strain>
    </source>
</reference>
<dbReference type="GO" id="GO:0007602">
    <property type="term" value="P:phototransduction"/>
    <property type="evidence" value="ECO:0007669"/>
    <property type="project" value="TreeGrafter"/>
</dbReference>
<evidence type="ECO:0000256" key="5">
    <source>
        <dbReference type="ARBA" id="ARBA00022692"/>
    </source>
</evidence>
<proteinExistence type="inferred from homology"/>
<keyword evidence="7" id="KW-0965">Cell junction</keyword>
<evidence type="ECO:0000256" key="7">
    <source>
        <dbReference type="ARBA" id="ARBA00022949"/>
    </source>
</evidence>
<keyword evidence="4" id="KW-1003">Cell membrane</keyword>
<comment type="subcellular location">
    <subcellularLocation>
        <location evidence="1">Cell junction</location>
        <location evidence="1">Gap junction</location>
    </subcellularLocation>
    <subcellularLocation>
        <location evidence="2 12">Cell membrane</location>
        <topology evidence="2 12">Multi-pass membrane protein</topology>
    </subcellularLocation>
</comment>
<dbReference type="GO" id="GO:0034220">
    <property type="term" value="P:monoatomic ion transmembrane transport"/>
    <property type="evidence" value="ECO:0007669"/>
    <property type="project" value="UniProtKB-KW"/>
</dbReference>
<evidence type="ECO:0000313" key="14">
    <source>
        <dbReference type="Proteomes" id="UP000821837"/>
    </source>
</evidence>
<evidence type="ECO:0000256" key="4">
    <source>
        <dbReference type="ARBA" id="ARBA00022475"/>
    </source>
</evidence>